<keyword evidence="4" id="KW-0411">Iron-sulfur</keyword>
<keyword evidence="7" id="KW-1185">Reference proteome</keyword>
<accession>A0A5C5X6H0</accession>
<feature type="domain" description="Iron-binding zinc finger CDGSH type" evidence="5">
    <location>
        <begin position="54"/>
        <end position="89"/>
    </location>
</feature>
<comment type="caution">
    <text evidence="6">The sequence shown here is derived from an EMBL/GenBank/DDBJ whole genome shotgun (WGS) entry which is preliminary data.</text>
</comment>
<keyword evidence="3" id="KW-0408">Iron</keyword>
<dbReference type="PANTHER" id="PTHR46491:SF3">
    <property type="entry name" value="CDGSH IRON-SULFUR DOMAIN-CONTAINING PROTEIN 3, MITOCHONDRIAL"/>
    <property type="match status" value="1"/>
</dbReference>
<dbReference type="InterPro" id="IPR042216">
    <property type="entry name" value="MitoNEET_CISD"/>
</dbReference>
<evidence type="ECO:0000313" key="6">
    <source>
        <dbReference type="EMBL" id="TWT58626.1"/>
    </source>
</evidence>
<sequence>MTDQFEQSELPKPAGRAPAKVSLEAGKNYAYCTCGLSANQPFCDGAHKGTGFAPHKFTAEEDCSVMMCMCKKTGNTPRCDGAHKHLPPEA</sequence>
<dbReference type="InterPro" id="IPR018967">
    <property type="entry name" value="FeS-contain_CDGSH-typ"/>
</dbReference>
<dbReference type="Gene3D" id="3.40.5.90">
    <property type="entry name" value="CDGSH iron-sulfur domain, mitoNEET-type"/>
    <property type="match status" value="2"/>
</dbReference>
<dbReference type="RefSeq" id="WP_146509147.1">
    <property type="nucleotide sequence ID" value="NZ_SIHI01000001.1"/>
</dbReference>
<dbReference type="AlphaFoldDB" id="A0A5C5X6H0"/>
<organism evidence="6 7">
    <name type="scientific">Thalassoglobus neptunius</name>
    <dbReference type="NCBI Taxonomy" id="1938619"/>
    <lineage>
        <taxon>Bacteria</taxon>
        <taxon>Pseudomonadati</taxon>
        <taxon>Planctomycetota</taxon>
        <taxon>Planctomycetia</taxon>
        <taxon>Planctomycetales</taxon>
        <taxon>Planctomycetaceae</taxon>
        <taxon>Thalassoglobus</taxon>
    </lineage>
</organism>
<keyword evidence="2" id="KW-0479">Metal-binding</keyword>
<dbReference type="PANTHER" id="PTHR46491">
    <property type="entry name" value="CDGSH IRON SULFUR DOMAIN PROTEIN HOMOLOG"/>
    <property type="match status" value="1"/>
</dbReference>
<feature type="domain" description="Iron-binding zinc finger CDGSH type" evidence="5">
    <location>
        <begin position="16"/>
        <end position="53"/>
    </location>
</feature>
<dbReference type="InterPro" id="IPR052950">
    <property type="entry name" value="CISD"/>
</dbReference>
<protein>
    <submittedName>
        <fullName evidence="6">Iron-binding zinc finger CDGSH type</fullName>
    </submittedName>
</protein>
<evidence type="ECO:0000313" key="7">
    <source>
        <dbReference type="Proteomes" id="UP000317243"/>
    </source>
</evidence>
<reference evidence="6 7" key="1">
    <citation type="submission" date="2019-02" db="EMBL/GenBank/DDBJ databases">
        <title>Deep-cultivation of Planctomycetes and their phenomic and genomic characterization uncovers novel biology.</title>
        <authorList>
            <person name="Wiegand S."/>
            <person name="Jogler M."/>
            <person name="Boedeker C."/>
            <person name="Pinto D."/>
            <person name="Vollmers J."/>
            <person name="Rivas-Marin E."/>
            <person name="Kohn T."/>
            <person name="Peeters S.H."/>
            <person name="Heuer A."/>
            <person name="Rast P."/>
            <person name="Oberbeckmann S."/>
            <person name="Bunk B."/>
            <person name="Jeske O."/>
            <person name="Meyerdierks A."/>
            <person name="Storesund J.E."/>
            <person name="Kallscheuer N."/>
            <person name="Luecker S."/>
            <person name="Lage O.M."/>
            <person name="Pohl T."/>
            <person name="Merkel B.J."/>
            <person name="Hornburger P."/>
            <person name="Mueller R.-W."/>
            <person name="Bruemmer F."/>
            <person name="Labrenz M."/>
            <person name="Spormann A.M."/>
            <person name="Op Den Camp H."/>
            <person name="Overmann J."/>
            <person name="Amann R."/>
            <person name="Jetten M.S.M."/>
            <person name="Mascher T."/>
            <person name="Medema M.H."/>
            <person name="Devos D.P."/>
            <person name="Kaster A.-K."/>
            <person name="Ovreas L."/>
            <person name="Rohde M."/>
            <person name="Galperin M.Y."/>
            <person name="Jogler C."/>
        </authorList>
    </citation>
    <scope>NUCLEOTIDE SEQUENCE [LARGE SCALE GENOMIC DNA]</scope>
    <source>
        <strain evidence="6 7">KOR42</strain>
    </source>
</reference>
<proteinExistence type="predicted"/>
<gene>
    <name evidence="6" type="ORF">KOR42_20080</name>
</gene>
<evidence type="ECO:0000256" key="4">
    <source>
        <dbReference type="ARBA" id="ARBA00023014"/>
    </source>
</evidence>
<dbReference type="SMART" id="SM00704">
    <property type="entry name" value="ZnF_CDGSH"/>
    <property type="match status" value="2"/>
</dbReference>
<dbReference type="Proteomes" id="UP000317243">
    <property type="component" value="Unassembled WGS sequence"/>
</dbReference>
<dbReference type="GO" id="GO:0005737">
    <property type="term" value="C:cytoplasm"/>
    <property type="evidence" value="ECO:0007669"/>
    <property type="project" value="UniProtKB-ARBA"/>
</dbReference>
<dbReference type="GO" id="GO:0051537">
    <property type="term" value="F:2 iron, 2 sulfur cluster binding"/>
    <property type="evidence" value="ECO:0007669"/>
    <property type="project" value="UniProtKB-KW"/>
</dbReference>
<dbReference type="Pfam" id="PF09360">
    <property type="entry name" value="zf-CDGSH"/>
    <property type="match status" value="1"/>
</dbReference>
<name>A0A5C5X6H0_9PLAN</name>
<dbReference type="OrthoDB" id="9793389at2"/>
<evidence type="ECO:0000256" key="3">
    <source>
        <dbReference type="ARBA" id="ARBA00023004"/>
    </source>
</evidence>
<dbReference type="GO" id="GO:0046872">
    <property type="term" value="F:metal ion binding"/>
    <property type="evidence" value="ECO:0007669"/>
    <property type="project" value="UniProtKB-KW"/>
</dbReference>
<evidence type="ECO:0000259" key="5">
    <source>
        <dbReference type="SMART" id="SM00704"/>
    </source>
</evidence>
<evidence type="ECO:0000256" key="2">
    <source>
        <dbReference type="ARBA" id="ARBA00022723"/>
    </source>
</evidence>
<dbReference type="EMBL" id="SIHI01000001">
    <property type="protein sequence ID" value="TWT58626.1"/>
    <property type="molecule type" value="Genomic_DNA"/>
</dbReference>
<keyword evidence="1" id="KW-0001">2Fe-2S</keyword>
<evidence type="ECO:0000256" key="1">
    <source>
        <dbReference type="ARBA" id="ARBA00022714"/>
    </source>
</evidence>